<dbReference type="Proteomes" id="UP000249799">
    <property type="component" value="Chromosome"/>
</dbReference>
<reference evidence="1 2" key="1">
    <citation type="submission" date="2018-06" db="EMBL/GenBank/DDBJ databases">
        <title>Lujinxingia sediminis gen. nov. sp. nov., a new facultative anaerobic member of the class Deltaproteobacteria, and proposal of Lujinxingaceae fam. nov.</title>
        <authorList>
            <person name="Guo L.-Y."/>
            <person name="Li C.-M."/>
            <person name="Wang S."/>
            <person name="Du Z.-J."/>
        </authorList>
    </citation>
    <scope>NUCLEOTIDE SEQUENCE [LARGE SCALE GENOMIC DNA]</scope>
    <source>
        <strain evidence="1 2">FA350</strain>
    </source>
</reference>
<dbReference type="SUPFAM" id="SSF52540">
    <property type="entry name" value="P-loop containing nucleoside triphosphate hydrolases"/>
    <property type="match status" value="1"/>
</dbReference>
<sequence length="699" mass="78193">MTHTSLEQALAASHRAAKQAYLAGRASLSSCESAIEATRNDLSTIIAELEEMDAEASEAIEALEEQLNAVGDKLETDFRAQVATFETFHEQLERFSVTLFGRTMTGKSTLMEILTQGDGGSIGKGAQRTTRDIRTYQWKNLEITDVPGIAAFGGEVDEEVAYEAARRADVILFLITDDAPQPVEAEHLARVIALGKPVIGLCNVKMALERERDFKRFKMRHDKVFADERIESIVAQFHAMLGEHVPGVDVEFFPIHLRARFLANSPDHEAHAEELRELSRFAEFERRLLREVVERGPMIRTRTLGDAAVVPLLEMTQMLFSFSRDNARVAELFSDKLAQMQRWRAKNKTSSDAKLADAVGRRVDELRTQVPGFVEEFLEDKKIDKEWKKLLKQVNLEAAVEVAQKEVASETKRQMEEFGKELEREIEILSREFESLDLDAASIIDTRRIASWAIIGVSLGVALVSVFAVAAAPMLVGTGFALAVGGSEILFKLFTKTREEKLKKHREELTEQLSNHLDALENDALAALDNWYEKNIEADFVVPYLSSLRVIASTLERLSKAQRELAITLLHEVKLVNHQLLACAFKELDGPAMHELSKDSFARVPGLESALVIGEDNQAVLEAQFDLERMLDTPLRIVIDTGERSSLIKQVLGADCERVTIDEDARRAEVTCPAPSPQTDTRLNLAQQLTGLQIVYRQG</sequence>
<dbReference type="CDD" id="cd00882">
    <property type="entry name" value="Ras_like_GTPase"/>
    <property type="match status" value="1"/>
</dbReference>
<dbReference type="KEGG" id="bsed:DN745_04125"/>
<dbReference type="OrthoDB" id="5295100at2"/>
<name>A0A2Z4FIC9_9DELT</name>
<dbReference type="GO" id="GO:0005525">
    <property type="term" value="F:GTP binding"/>
    <property type="evidence" value="ECO:0007669"/>
    <property type="project" value="InterPro"/>
</dbReference>
<dbReference type="RefSeq" id="WP_111332427.1">
    <property type="nucleotide sequence ID" value="NZ_CP030032.1"/>
</dbReference>
<dbReference type="InterPro" id="IPR027417">
    <property type="entry name" value="P-loop_NTPase"/>
</dbReference>
<keyword evidence="2" id="KW-1185">Reference proteome</keyword>
<proteinExistence type="predicted"/>
<accession>A0A2Z4FIC9</accession>
<organism evidence="1 2">
    <name type="scientific">Bradymonas sediminis</name>
    <dbReference type="NCBI Taxonomy" id="1548548"/>
    <lineage>
        <taxon>Bacteria</taxon>
        <taxon>Deltaproteobacteria</taxon>
        <taxon>Bradymonadales</taxon>
        <taxon>Bradymonadaceae</taxon>
        <taxon>Bradymonas</taxon>
    </lineage>
</organism>
<protein>
    <submittedName>
        <fullName evidence="1">Uncharacterized protein</fullName>
    </submittedName>
</protein>
<dbReference type="InterPro" id="IPR006073">
    <property type="entry name" value="GTP-bd"/>
</dbReference>
<evidence type="ECO:0000313" key="2">
    <source>
        <dbReference type="Proteomes" id="UP000249799"/>
    </source>
</evidence>
<gene>
    <name evidence="1" type="ORF">DN745_04125</name>
</gene>
<dbReference type="EMBL" id="CP030032">
    <property type="protein sequence ID" value="AWV88565.1"/>
    <property type="molecule type" value="Genomic_DNA"/>
</dbReference>
<evidence type="ECO:0000313" key="1">
    <source>
        <dbReference type="EMBL" id="AWV88565.1"/>
    </source>
</evidence>
<dbReference type="Gene3D" id="3.40.50.300">
    <property type="entry name" value="P-loop containing nucleotide triphosphate hydrolases"/>
    <property type="match status" value="1"/>
</dbReference>
<dbReference type="AlphaFoldDB" id="A0A2Z4FIC9"/>
<dbReference type="Pfam" id="PF01926">
    <property type="entry name" value="MMR_HSR1"/>
    <property type="match status" value="1"/>
</dbReference>